<evidence type="ECO:0000256" key="3">
    <source>
        <dbReference type="ARBA" id="ARBA00022801"/>
    </source>
</evidence>
<evidence type="ECO:0000256" key="1">
    <source>
        <dbReference type="ARBA" id="ARBA00008601"/>
    </source>
</evidence>
<comment type="caution">
    <text evidence="7">The sequence shown here is derived from an EMBL/GenBank/DDBJ whole genome shotgun (WGS) entry which is preliminary data.</text>
</comment>
<evidence type="ECO:0000256" key="4">
    <source>
        <dbReference type="ARBA" id="ARBA00022912"/>
    </source>
</evidence>
<organism evidence="7 8">
    <name type="scientific">Meristemomyces frigidus</name>
    <dbReference type="NCBI Taxonomy" id="1508187"/>
    <lineage>
        <taxon>Eukaryota</taxon>
        <taxon>Fungi</taxon>
        <taxon>Dikarya</taxon>
        <taxon>Ascomycota</taxon>
        <taxon>Pezizomycotina</taxon>
        <taxon>Dothideomycetes</taxon>
        <taxon>Dothideomycetidae</taxon>
        <taxon>Mycosphaerellales</taxon>
        <taxon>Teratosphaeriaceae</taxon>
        <taxon>Meristemomyces</taxon>
    </lineage>
</organism>
<keyword evidence="3" id="KW-0378">Hydrolase</keyword>
<sequence>MPPARFWEFAHLSDDYKTMGWIDRVPRAGNLYIGGLHAIYSQPDLFTKAGITHILTVLDYDIYQNGGADESLKAYKHLMVQVDDDPNEELLKHFPATGEFIKQALAGAGGVFVHCAMGKSRSATVVCAYLMETYGVTPEEALKQVCEGRPVCGPNLGFMEQLDVWGRMLSARGGEERDRIYARWREGRFRGDWWEWEKRGRGMKL</sequence>
<dbReference type="GO" id="GO:0004725">
    <property type="term" value="F:protein tyrosine phosphatase activity"/>
    <property type="evidence" value="ECO:0007669"/>
    <property type="project" value="UniProtKB-EC"/>
</dbReference>
<evidence type="ECO:0000259" key="5">
    <source>
        <dbReference type="PROSITE" id="PS50054"/>
    </source>
</evidence>
<dbReference type="PROSITE" id="PS50056">
    <property type="entry name" value="TYR_PHOSPHATASE_2"/>
    <property type="match status" value="1"/>
</dbReference>
<dbReference type="InterPro" id="IPR000340">
    <property type="entry name" value="Dual-sp_phosphatase_cat-dom"/>
</dbReference>
<evidence type="ECO:0000313" key="8">
    <source>
        <dbReference type="Proteomes" id="UP001310890"/>
    </source>
</evidence>
<dbReference type="AlphaFoldDB" id="A0AAN7YK12"/>
<dbReference type="EMBL" id="JAVRRL010000001">
    <property type="protein sequence ID" value="KAK5118900.1"/>
    <property type="molecule type" value="Genomic_DNA"/>
</dbReference>
<dbReference type="Proteomes" id="UP001310890">
    <property type="component" value="Unassembled WGS sequence"/>
</dbReference>
<dbReference type="InterPro" id="IPR000387">
    <property type="entry name" value="Tyr_Pase_dom"/>
</dbReference>
<reference evidence="7" key="1">
    <citation type="submission" date="2023-08" db="EMBL/GenBank/DDBJ databases">
        <title>Black Yeasts Isolated from many extreme environments.</title>
        <authorList>
            <person name="Coleine C."/>
            <person name="Stajich J.E."/>
            <person name="Selbmann L."/>
        </authorList>
    </citation>
    <scope>NUCLEOTIDE SEQUENCE</scope>
    <source>
        <strain evidence="7">CCFEE 5401</strain>
    </source>
</reference>
<dbReference type="PANTHER" id="PTHR45848">
    <property type="entry name" value="DUAL SPECIFICITY PROTEIN PHOSPHATASE 12 FAMILY MEMBER"/>
    <property type="match status" value="1"/>
</dbReference>
<dbReference type="InterPro" id="IPR020422">
    <property type="entry name" value="TYR_PHOSPHATASE_DUAL_dom"/>
</dbReference>
<dbReference type="PROSITE" id="PS00383">
    <property type="entry name" value="TYR_PHOSPHATASE_1"/>
    <property type="match status" value="1"/>
</dbReference>
<dbReference type="InterPro" id="IPR016130">
    <property type="entry name" value="Tyr_Pase_AS"/>
</dbReference>
<evidence type="ECO:0000256" key="2">
    <source>
        <dbReference type="ARBA" id="ARBA00013064"/>
    </source>
</evidence>
<evidence type="ECO:0000259" key="6">
    <source>
        <dbReference type="PROSITE" id="PS50056"/>
    </source>
</evidence>
<dbReference type="EC" id="3.1.3.48" evidence="2"/>
<accession>A0AAN7YK12</accession>
<gene>
    <name evidence="7" type="ORF">LTR62_000111</name>
</gene>
<evidence type="ECO:0000313" key="7">
    <source>
        <dbReference type="EMBL" id="KAK5118900.1"/>
    </source>
</evidence>
<feature type="domain" description="Tyrosine-protein phosphatase" evidence="5">
    <location>
        <begin position="21"/>
        <end position="171"/>
    </location>
</feature>
<name>A0AAN7YK12_9PEZI</name>
<keyword evidence="4" id="KW-0904">Protein phosphatase</keyword>
<feature type="domain" description="Tyrosine specific protein phosphatases" evidence="6">
    <location>
        <begin position="88"/>
        <end position="150"/>
    </location>
</feature>
<dbReference type="PROSITE" id="PS50054">
    <property type="entry name" value="TYR_PHOSPHATASE_DUAL"/>
    <property type="match status" value="1"/>
</dbReference>
<dbReference type="PANTHER" id="PTHR45848:SF4">
    <property type="entry name" value="DUAL SPECIFICITY PROTEIN PHOSPHATASE 12"/>
    <property type="match status" value="1"/>
</dbReference>
<proteinExistence type="inferred from homology"/>
<dbReference type="GO" id="GO:0005634">
    <property type="term" value="C:nucleus"/>
    <property type="evidence" value="ECO:0007669"/>
    <property type="project" value="TreeGrafter"/>
</dbReference>
<comment type="similarity">
    <text evidence="1">Belongs to the protein-tyrosine phosphatase family. Non-receptor class dual specificity subfamily.</text>
</comment>
<dbReference type="Gene3D" id="3.90.190.10">
    <property type="entry name" value="Protein tyrosine phosphatase superfamily"/>
    <property type="match status" value="1"/>
</dbReference>
<protein>
    <recommendedName>
        <fullName evidence="2">protein-tyrosine-phosphatase</fullName>
        <ecNumber evidence="2">3.1.3.48</ecNumber>
    </recommendedName>
</protein>
<dbReference type="GO" id="GO:0008138">
    <property type="term" value="F:protein tyrosine/serine/threonine phosphatase activity"/>
    <property type="evidence" value="ECO:0007669"/>
    <property type="project" value="TreeGrafter"/>
</dbReference>
<dbReference type="Pfam" id="PF00782">
    <property type="entry name" value="DSPc"/>
    <property type="match status" value="1"/>
</dbReference>
<dbReference type="SUPFAM" id="SSF52799">
    <property type="entry name" value="(Phosphotyrosine protein) phosphatases II"/>
    <property type="match status" value="1"/>
</dbReference>
<dbReference type="InterPro" id="IPR029021">
    <property type="entry name" value="Prot-tyrosine_phosphatase-like"/>
</dbReference>
<dbReference type="SMART" id="SM00195">
    <property type="entry name" value="DSPc"/>
    <property type="match status" value="1"/>
</dbReference>